<gene>
    <name evidence="2" type="ORF">RhiirA4_472053</name>
</gene>
<reference evidence="2 3" key="1">
    <citation type="submission" date="2015-10" db="EMBL/GenBank/DDBJ databases">
        <title>Genome analyses suggest a sexual origin of heterokaryosis in a supposedly ancient asexual fungus.</title>
        <authorList>
            <person name="Ropars J."/>
            <person name="Sedzielewska K."/>
            <person name="Noel J."/>
            <person name="Charron P."/>
            <person name="Farinelli L."/>
            <person name="Marton T."/>
            <person name="Kruger M."/>
            <person name="Pelin A."/>
            <person name="Brachmann A."/>
            <person name="Corradi N."/>
        </authorList>
    </citation>
    <scope>NUCLEOTIDE SEQUENCE [LARGE SCALE GENOMIC DNA]</scope>
    <source>
        <strain evidence="2 3">A4</strain>
    </source>
</reference>
<evidence type="ECO:0000256" key="1">
    <source>
        <dbReference type="SAM" id="SignalP"/>
    </source>
</evidence>
<accession>A0A2I1H491</accession>
<dbReference type="EMBL" id="LLXI01001441">
    <property type="protein sequence ID" value="PKY53692.1"/>
    <property type="molecule type" value="Genomic_DNA"/>
</dbReference>
<proteinExistence type="predicted"/>
<feature type="signal peptide" evidence="1">
    <location>
        <begin position="1"/>
        <end position="19"/>
    </location>
</feature>
<sequence length="129" mass="14174">MKIYILICIIVTYLSLVSAADSIGGKWGVNANGHNALLVIEDRNGILNGTYIYEDAKNDIIGTYSSSSGVISFIRINGDRPSTYQFYTGYLFRDNTPNQYMAGSFTALPPSGGEVNRPLFGWFAKKTSK</sequence>
<keyword evidence="3" id="KW-1185">Reference proteome</keyword>
<comment type="caution">
    <text evidence="2">The sequence shown here is derived from an EMBL/GenBank/DDBJ whole genome shotgun (WGS) entry which is preliminary data.</text>
</comment>
<name>A0A2I1H491_9GLOM</name>
<dbReference type="Proteomes" id="UP000234323">
    <property type="component" value="Unassembled WGS sequence"/>
</dbReference>
<organism evidence="2 3">
    <name type="scientific">Rhizophagus irregularis</name>
    <dbReference type="NCBI Taxonomy" id="588596"/>
    <lineage>
        <taxon>Eukaryota</taxon>
        <taxon>Fungi</taxon>
        <taxon>Fungi incertae sedis</taxon>
        <taxon>Mucoromycota</taxon>
        <taxon>Glomeromycotina</taxon>
        <taxon>Glomeromycetes</taxon>
        <taxon>Glomerales</taxon>
        <taxon>Glomeraceae</taxon>
        <taxon>Rhizophagus</taxon>
    </lineage>
</organism>
<protein>
    <submittedName>
        <fullName evidence="2">Uncharacterized protein</fullName>
    </submittedName>
</protein>
<evidence type="ECO:0000313" key="2">
    <source>
        <dbReference type="EMBL" id="PKY53692.1"/>
    </source>
</evidence>
<feature type="chain" id="PRO_5014178023" evidence="1">
    <location>
        <begin position="20"/>
        <end position="129"/>
    </location>
</feature>
<dbReference type="AlphaFoldDB" id="A0A2I1H491"/>
<keyword evidence="1" id="KW-0732">Signal</keyword>
<evidence type="ECO:0000313" key="3">
    <source>
        <dbReference type="Proteomes" id="UP000234323"/>
    </source>
</evidence>